<dbReference type="GO" id="GO:0007165">
    <property type="term" value="P:signal transduction"/>
    <property type="evidence" value="ECO:0007669"/>
    <property type="project" value="UniProtKB-KW"/>
</dbReference>
<evidence type="ECO:0000259" key="5">
    <source>
        <dbReference type="PROSITE" id="PS50111"/>
    </source>
</evidence>
<proteinExistence type="predicted"/>
<accession>A0A6H1TYE0</accession>
<evidence type="ECO:0000256" key="4">
    <source>
        <dbReference type="SAM" id="Phobius"/>
    </source>
</evidence>
<evidence type="ECO:0000256" key="1">
    <source>
        <dbReference type="ARBA" id="ARBA00023224"/>
    </source>
</evidence>
<dbReference type="PANTHER" id="PTHR32089">
    <property type="entry name" value="METHYL-ACCEPTING CHEMOTAXIS PROTEIN MCPB"/>
    <property type="match status" value="1"/>
</dbReference>
<feature type="region of interest" description="Disordered" evidence="3">
    <location>
        <begin position="230"/>
        <end position="259"/>
    </location>
</feature>
<keyword evidence="4" id="KW-0812">Transmembrane</keyword>
<dbReference type="InterPro" id="IPR007891">
    <property type="entry name" value="CHASE3"/>
</dbReference>
<gene>
    <name evidence="6" type="ORF">HCG48_12075</name>
</gene>
<reference evidence="6 7" key="1">
    <citation type="submission" date="2020-04" db="EMBL/GenBank/DDBJ databases">
        <authorList>
            <person name="Basu S."/>
            <person name="Maruthanayagam V."/>
            <person name="Chakraborty S."/>
            <person name="Pramanik A."/>
            <person name="Mukherjee J."/>
            <person name="Brink B."/>
        </authorList>
    </citation>
    <scope>NUCLEOTIDE SEQUENCE [LARGE SCALE GENOMIC DNA]</scope>
    <source>
        <strain evidence="6 7">AP17</strain>
    </source>
</reference>
<dbReference type="SMART" id="SM00283">
    <property type="entry name" value="MA"/>
    <property type="match status" value="1"/>
</dbReference>
<organism evidence="6 7">
    <name type="scientific">Oxynema aestuarii AP17</name>
    <dbReference type="NCBI Taxonomy" id="2064643"/>
    <lineage>
        <taxon>Bacteria</taxon>
        <taxon>Bacillati</taxon>
        <taxon>Cyanobacteriota</taxon>
        <taxon>Cyanophyceae</taxon>
        <taxon>Oscillatoriophycideae</taxon>
        <taxon>Oscillatoriales</taxon>
        <taxon>Oscillatoriaceae</taxon>
        <taxon>Oxynema</taxon>
        <taxon>Oxynema aestuarii</taxon>
    </lineage>
</organism>
<dbReference type="InterPro" id="IPR004089">
    <property type="entry name" value="MCPsignal_dom"/>
</dbReference>
<dbReference type="PANTHER" id="PTHR32089:SF112">
    <property type="entry name" value="LYSOZYME-LIKE PROTEIN-RELATED"/>
    <property type="match status" value="1"/>
</dbReference>
<dbReference type="KEGG" id="oxy:HCG48_12075"/>
<dbReference type="RefSeq" id="WP_168569380.1">
    <property type="nucleotide sequence ID" value="NZ_CP051167.1"/>
</dbReference>
<keyword evidence="4" id="KW-0472">Membrane</keyword>
<evidence type="ECO:0000313" key="7">
    <source>
        <dbReference type="Proteomes" id="UP000500857"/>
    </source>
</evidence>
<dbReference type="PROSITE" id="PS50111">
    <property type="entry name" value="CHEMOTAXIS_TRANSDUC_2"/>
    <property type="match status" value="1"/>
</dbReference>
<sequence length="479" mass="52335">MLNLKLKGQILSGYAIPILLLSAIAPLVFVNARNVNQLTDAIEISHGVSDSMSEATLNAIRMERSLRGYLVNQKPRHREGFEIGLSSYNQTVRNLENQIEALRDPEQKQRFQRFVQLGEQLAATQNQMLALVQNDNLNAALQAFATDESSEIIRKMQAIYDEFLERERIRLAQGKERTHDALDFLSLLAIWGTPIAIALCLWSAIYIAARVRDRIEEAVRSISTSSHEIAATAQQQERNASQQSSFVRETTTSMNELDASSKTTAERAEEAAQGVFHILKLVSGKTLDGVRAGLEPGDSFDRDGTNLEGKVSQIALQMEILREQLGQIDKIANLVSNLAEQTNMLALNAAVEAVRAGEGGKGFGIVASEIRKLADRSRKSAEQINTLVQDIQKATQATVTATKEGNQTVEVVVGAIDEIVGSIQAISGNAREQAIAISQVVEAMHRLNLASGETATGIAQVRTGTQQLNTAILDLKKLV</sequence>
<dbReference type="GO" id="GO:0016020">
    <property type="term" value="C:membrane"/>
    <property type="evidence" value="ECO:0007669"/>
    <property type="project" value="InterPro"/>
</dbReference>
<dbReference type="SUPFAM" id="SSF58104">
    <property type="entry name" value="Methyl-accepting chemotaxis protein (MCP) signaling domain"/>
    <property type="match status" value="1"/>
</dbReference>
<dbReference type="Pfam" id="PF00015">
    <property type="entry name" value="MCPsignal"/>
    <property type="match status" value="1"/>
</dbReference>
<name>A0A6H1TYE0_9CYAN</name>
<dbReference type="EMBL" id="CP051167">
    <property type="protein sequence ID" value="QIZ71226.1"/>
    <property type="molecule type" value="Genomic_DNA"/>
</dbReference>
<dbReference type="AlphaFoldDB" id="A0A6H1TYE0"/>
<feature type="transmembrane region" description="Helical" evidence="4">
    <location>
        <begin position="12"/>
        <end position="30"/>
    </location>
</feature>
<evidence type="ECO:0000313" key="6">
    <source>
        <dbReference type="EMBL" id="QIZ71226.1"/>
    </source>
</evidence>
<keyword evidence="7" id="KW-1185">Reference proteome</keyword>
<keyword evidence="1 2" id="KW-0807">Transducer</keyword>
<evidence type="ECO:0000256" key="2">
    <source>
        <dbReference type="PROSITE-ProRule" id="PRU00284"/>
    </source>
</evidence>
<dbReference type="Proteomes" id="UP000500857">
    <property type="component" value="Chromosome"/>
</dbReference>
<dbReference type="Pfam" id="PF05227">
    <property type="entry name" value="CHASE3"/>
    <property type="match status" value="1"/>
</dbReference>
<feature type="transmembrane region" description="Helical" evidence="4">
    <location>
        <begin position="184"/>
        <end position="209"/>
    </location>
</feature>
<protein>
    <submittedName>
        <fullName evidence="6">Chemotaxis protein</fullName>
    </submittedName>
</protein>
<feature type="domain" description="Methyl-accepting transducer" evidence="5">
    <location>
        <begin position="218"/>
        <end position="469"/>
    </location>
</feature>
<evidence type="ECO:0000256" key="3">
    <source>
        <dbReference type="SAM" id="MobiDB-lite"/>
    </source>
</evidence>
<dbReference type="Gene3D" id="1.10.287.950">
    <property type="entry name" value="Methyl-accepting chemotaxis protein"/>
    <property type="match status" value="1"/>
</dbReference>
<keyword evidence="4" id="KW-1133">Transmembrane helix</keyword>